<feature type="compositionally biased region" description="Basic residues" evidence="1">
    <location>
        <begin position="247"/>
        <end position="262"/>
    </location>
</feature>
<dbReference type="OrthoDB" id="247013at2759"/>
<evidence type="ECO:0000256" key="1">
    <source>
        <dbReference type="SAM" id="MobiDB-lite"/>
    </source>
</evidence>
<dbReference type="PANTHER" id="PTHR12775">
    <property type="entry name" value="PROTEIN C20ORF43 HOMOLOG"/>
    <property type="match status" value="1"/>
</dbReference>
<dbReference type="InterPro" id="IPR006735">
    <property type="entry name" value="Rtf2"/>
</dbReference>
<dbReference type="STRING" id="559304.G8YBM3"/>
<feature type="region of interest" description="Disordered" evidence="1">
    <location>
        <begin position="244"/>
        <end position="294"/>
    </location>
</feature>
<organism evidence="2 3">
    <name type="scientific">Pichia sorbitophila (strain ATCC MYA-4447 / BCRC 22081 / CBS 7064 / NBRC 10061 / NRRL Y-12695)</name>
    <name type="common">Hybrid yeast</name>
    <dbReference type="NCBI Taxonomy" id="559304"/>
    <lineage>
        <taxon>Eukaryota</taxon>
        <taxon>Fungi</taxon>
        <taxon>Dikarya</taxon>
        <taxon>Ascomycota</taxon>
        <taxon>Saccharomycotina</taxon>
        <taxon>Pichiomycetes</taxon>
        <taxon>Debaryomycetaceae</taxon>
        <taxon>Millerozyma</taxon>
    </lineage>
</organism>
<dbReference type="InParanoid" id="G8YBM3"/>
<name>G8YBM3_PICSO</name>
<accession>G8YBM3</accession>
<proteinExistence type="predicted"/>
<dbReference type="eggNOG" id="KOG3113">
    <property type="taxonomic scope" value="Eukaryota"/>
</dbReference>
<evidence type="ECO:0000313" key="2">
    <source>
        <dbReference type="EMBL" id="CCE82354.1"/>
    </source>
</evidence>
<gene>
    <name evidence="2" type="primary">Piso0_002077</name>
    <name evidence="2" type="ORF">GNLVRS01_PISO0J04167g</name>
</gene>
<keyword evidence="3" id="KW-1185">Reference proteome</keyword>
<reference evidence="2 3" key="1">
    <citation type="journal article" date="2012" name="G3 (Bethesda)">
        <title>Pichia sorbitophila, an interspecies yeast hybrid reveals early steps of genome resolution following polyploidization.</title>
        <authorList>
            <person name="Leh Louis V."/>
            <person name="Despons L."/>
            <person name="Friedrich A."/>
            <person name="Martin T."/>
            <person name="Durrens P."/>
            <person name="Casaregola S."/>
            <person name="Neuveglise C."/>
            <person name="Fairhead C."/>
            <person name="Marck C."/>
            <person name="Cruz J.A."/>
            <person name="Straub M.L."/>
            <person name="Kugler V."/>
            <person name="Sacerdot C."/>
            <person name="Uzunov Z."/>
            <person name="Thierry A."/>
            <person name="Weiss S."/>
            <person name="Bleykasten C."/>
            <person name="De Montigny J."/>
            <person name="Jacques N."/>
            <person name="Jung P."/>
            <person name="Lemaire M."/>
            <person name="Mallet S."/>
            <person name="Morel G."/>
            <person name="Richard G.F."/>
            <person name="Sarkar A."/>
            <person name="Savel G."/>
            <person name="Schacherer J."/>
            <person name="Seret M.L."/>
            <person name="Talla E."/>
            <person name="Samson G."/>
            <person name="Jubin C."/>
            <person name="Poulain J."/>
            <person name="Vacherie B."/>
            <person name="Barbe V."/>
            <person name="Pelletier E."/>
            <person name="Sherman D.J."/>
            <person name="Westhof E."/>
            <person name="Weissenbach J."/>
            <person name="Baret P.V."/>
            <person name="Wincker P."/>
            <person name="Gaillardin C."/>
            <person name="Dujon B."/>
            <person name="Souciet J.L."/>
        </authorList>
    </citation>
    <scope>NUCLEOTIDE SEQUENCE [LARGE SCALE GENOMIC DNA]</scope>
    <source>
        <strain evidence="3">ATCC MYA-4447 / BCRC 22081 / CBS 7064 / NBRC 10061 / NRRL Y-12695</strain>
    </source>
</reference>
<dbReference type="Pfam" id="PF04641">
    <property type="entry name" value="Rtf2"/>
    <property type="match status" value="1"/>
</dbReference>
<protein>
    <submittedName>
        <fullName evidence="2">Piso0_002077 protein</fullName>
    </submittedName>
</protein>
<evidence type="ECO:0000313" key="3">
    <source>
        <dbReference type="Proteomes" id="UP000005222"/>
    </source>
</evidence>
<feature type="region of interest" description="Disordered" evidence="1">
    <location>
        <begin position="156"/>
        <end position="206"/>
    </location>
</feature>
<dbReference type="Proteomes" id="UP000005222">
    <property type="component" value="Chromosome J"/>
</dbReference>
<dbReference type="AlphaFoldDB" id="G8YBM3"/>
<dbReference type="PANTHER" id="PTHR12775:SF0">
    <property type="entry name" value="REPLICATION TERMINATION FACTOR 2"/>
    <property type="match status" value="1"/>
</dbReference>
<dbReference type="GO" id="GO:0005634">
    <property type="term" value="C:nucleus"/>
    <property type="evidence" value="ECO:0007669"/>
    <property type="project" value="TreeGrafter"/>
</dbReference>
<dbReference type="GO" id="GO:0006274">
    <property type="term" value="P:DNA replication termination"/>
    <property type="evidence" value="ECO:0007669"/>
    <property type="project" value="TreeGrafter"/>
</dbReference>
<sequence>MGNDGGTIAKRRDYLSLYSHINKSNDKSLGVATDTDAPLTSCSLSSLPLYGDPQPPLVSDYKGHIFLKEKILEFILERKQKKGDAASRKFPFEHIKSINDLVDLAIKWRYDDNTHEAFPECPATQISKKSATYAYLRPCGCVLSYDFLMGMKKGSHISGRNGKDKSKRPLGNGRAEGSDSSTSQPKNEPRDAEGQNPSRSQSDAEYCPSCSKPFSFDVDVVVLNTKRDPELDKLNESSYLYSTRQLALHHSKKPMKIKKRKKSAPETDAPEDQTNSHKKKKTEDVQLKKYSIHI</sequence>
<dbReference type="EMBL" id="FO082050">
    <property type="protein sequence ID" value="CCE82354.1"/>
    <property type="molecule type" value="Genomic_DNA"/>
</dbReference>
<dbReference type="HOGENOM" id="CLU_048955_2_1_1"/>